<evidence type="ECO:0000256" key="1">
    <source>
        <dbReference type="ARBA" id="ARBA00000707"/>
    </source>
</evidence>
<proteinExistence type="inferred from homology"/>
<accession>A0AA41W0U8</accession>
<reference evidence="9" key="1">
    <citation type="submission" date="2022-03" db="EMBL/GenBank/DDBJ databases">
        <title>A functionally conserved STORR gene fusion in Papaver species that diverged 16.8 million years ago.</title>
        <authorList>
            <person name="Catania T."/>
        </authorList>
    </citation>
    <scope>NUCLEOTIDE SEQUENCE</scope>
    <source>
        <strain evidence="9">S-191538</strain>
    </source>
</reference>
<dbReference type="EC" id="3.4.19.12" evidence="3"/>
<evidence type="ECO:0000313" key="10">
    <source>
        <dbReference type="Proteomes" id="UP001177140"/>
    </source>
</evidence>
<dbReference type="InterPro" id="IPR018200">
    <property type="entry name" value="USP_CS"/>
</dbReference>
<sequence>MLTSMDHNSGATSESQGQLTGVYELVSVLTHKGRSADSGHYVAWVKQENGCFRYVYGAAKATSLLLDISEVPPFKRVFFFIISLVHQQDLSFSPSPAFIPYMLLSVSSSAIPIFSCHEEEPLSRLSGTCLLQFWVPLKH</sequence>
<dbReference type="Gene3D" id="3.90.70.10">
    <property type="entry name" value="Cysteine proteinases"/>
    <property type="match status" value="1"/>
</dbReference>
<feature type="domain" description="Peptidase C19 ubiquitin carboxyl-terminal hydrolase" evidence="8">
    <location>
        <begin position="20"/>
        <end position="49"/>
    </location>
</feature>
<dbReference type="EMBL" id="JAJJMA010330762">
    <property type="protein sequence ID" value="MCL7050708.1"/>
    <property type="molecule type" value="Genomic_DNA"/>
</dbReference>
<evidence type="ECO:0000256" key="2">
    <source>
        <dbReference type="ARBA" id="ARBA00009085"/>
    </source>
</evidence>
<comment type="similarity">
    <text evidence="2">Belongs to the peptidase C19 family.</text>
</comment>
<evidence type="ECO:0000256" key="6">
    <source>
        <dbReference type="ARBA" id="ARBA00022801"/>
    </source>
</evidence>
<dbReference type="Proteomes" id="UP001177140">
    <property type="component" value="Unassembled WGS sequence"/>
</dbReference>
<dbReference type="SUPFAM" id="SSF54001">
    <property type="entry name" value="Cysteine proteinases"/>
    <property type="match status" value="1"/>
</dbReference>
<comment type="caution">
    <text evidence="9">The sequence shown here is derived from an EMBL/GenBank/DDBJ whole genome shotgun (WGS) entry which is preliminary data.</text>
</comment>
<keyword evidence="4" id="KW-0645">Protease</keyword>
<name>A0AA41W0U8_PAPNU</name>
<keyword evidence="6" id="KW-0378">Hydrolase</keyword>
<dbReference type="GO" id="GO:0004843">
    <property type="term" value="F:cysteine-type deubiquitinase activity"/>
    <property type="evidence" value="ECO:0007669"/>
    <property type="project" value="UniProtKB-EC"/>
</dbReference>
<evidence type="ECO:0000256" key="5">
    <source>
        <dbReference type="ARBA" id="ARBA00022786"/>
    </source>
</evidence>
<dbReference type="GO" id="GO:0016579">
    <property type="term" value="P:protein deubiquitination"/>
    <property type="evidence" value="ECO:0007669"/>
    <property type="project" value="InterPro"/>
</dbReference>
<protein>
    <recommendedName>
        <fullName evidence="3">ubiquitinyl hydrolase 1</fullName>
        <ecNumber evidence="3">3.4.19.12</ecNumber>
    </recommendedName>
</protein>
<dbReference type="PANTHER" id="PTHR43982">
    <property type="entry name" value="UBIQUITIN CARBOXYL-TERMINAL HYDROLASE"/>
    <property type="match status" value="1"/>
</dbReference>
<evidence type="ECO:0000256" key="3">
    <source>
        <dbReference type="ARBA" id="ARBA00012759"/>
    </source>
</evidence>
<dbReference type="GO" id="GO:0061136">
    <property type="term" value="P:regulation of proteasomal protein catabolic process"/>
    <property type="evidence" value="ECO:0007669"/>
    <property type="project" value="TreeGrafter"/>
</dbReference>
<dbReference type="InterPro" id="IPR044635">
    <property type="entry name" value="UBP14-like"/>
</dbReference>
<dbReference type="InterPro" id="IPR001394">
    <property type="entry name" value="Peptidase_C19_UCH"/>
</dbReference>
<dbReference type="PROSITE" id="PS00973">
    <property type="entry name" value="USP_2"/>
    <property type="match status" value="1"/>
</dbReference>
<gene>
    <name evidence="9" type="ORF">MKW94_027877</name>
</gene>
<comment type="catalytic activity">
    <reaction evidence="1">
        <text>Thiol-dependent hydrolysis of ester, thioester, amide, peptide and isopeptide bonds formed by the C-terminal Gly of ubiquitin (a 76-residue protein attached to proteins as an intracellular targeting signal).</text>
        <dbReference type="EC" id="3.4.19.12"/>
    </reaction>
</comment>
<keyword evidence="5" id="KW-0833">Ubl conjugation pathway</keyword>
<evidence type="ECO:0000256" key="4">
    <source>
        <dbReference type="ARBA" id="ARBA00022670"/>
    </source>
</evidence>
<evidence type="ECO:0000313" key="9">
    <source>
        <dbReference type="EMBL" id="MCL7050708.1"/>
    </source>
</evidence>
<keyword evidence="10" id="KW-1185">Reference proteome</keyword>
<evidence type="ECO:0000256" key="7">
    <source>
        <dbReference type="ARBA" id="ARBA00022807"/>
    </source>
</evidence>
<dbReference type="Pfam" id="PF00443">
    <property type="entry name" value="UCH"/>
    <property type="match status" value="1"/>
</dbReference>
<evidence type="ECO:0000259" key="8">
    <source>
        <dbReference type="Pfam" id="PF00443"/>
    </source>
</evidence>
<organism evidence="9 10">
    <name type="scientific">Papaver nudicaule</name>
    <name type="common">Iceland poppy</name>
    <dbReference type="NCBI Taxonomy" id="74823"/>
    <lineage>
        <taxon>Eukaryota</taxon>
        <taxon>Viridiplantae</taxon>
        <taxon>Streptophyta</taxon>
        <taxon>Embryophyta</taxon>
        <taxon>Tracheophyta</taxon>
        <taxon>Spermatophyta</taxon>
        <taxon>Magnoliopsida</taxon>
        <taxon>Ranunculales</taxon>
        <taxon>Papaveraceae</taxon>
        <taxon>Papaveroideae</taxon>
        <taxon>Papaver</taxon>
    </lineage>
</organism>
<keyword evidence="7" id="KW-0788">Thiol protease</keyword>
<dbReference type="InterPro" id="IPR038765">
    <property type="entry name" value="Papain-like_cys_pep_sf"/>
</dbReference>
<dbReference type="GO" id="GO:0070628">
    <property type="term" value="F:proteasome binding"/>
    <property type="evidence" value="ECO:0007669"/>
    <property type="project" value="TreeGrafter"/>
</dbReference>
<dbReference type="PANTHER" id="PTHR43982:SF1">
    <property type="entry name" value="UBIQUITIN CARBOXYL-TERMINAL HYDROLASE 14"/>
    <property type="match status" value="1"/>
</dbReference>
<dbReference type="GO" id="GO:0043161">
    <property type="term" value="P:proteasome-mediated ubiquitin-dependent protein catabolic process"/>
    <property type="evidence" value="ECO:0007669"/>
    <property type="project" value="InterPro"/>
</dbReference>
<dbReference type="AlphaFoldDB" id="A0AA41W0U8"/>